<evidence type="ECO:0000256" key="4">
    <source>
        <dbReference type="PROSITE-ProRule" id="PRU00335"/>
    </source>
</evidence>
<evidence type="ECO:0000256" key="3">
    <source>
        <dbReference type="ARBA" id="ARBA00023163"/>
    </source>
</evidence>
<dbReference type="InterPro" id="IPR001647">
    <property type="entry name" value="HTH_TetR"/>
</dbReference>
<dbReference type="PANTHER" id="PTHR30055">
    <property type="entry name" value="HTH-TYPE TRANSCRIPTIONAL REGULATOR RUTR"/>
    <property type="match status" value="1"/>
</dbReference>
<dbReference type="InterPro" id="IPR050109">
    <property type="entry name" value="HTH-type_TetR-like_transc_reg"/>
</dbReference>
<dbReference type="Gene3D" id="1.10.357.10">
    <property type="entry name" value="Tetracycline Repressor, domain 2"/>
    <property type="match status" value="1"/>
</dbReference>
<evidence type="ECO:0000313" key="7">
    <source>
        <dbReference type="Proteomes" id="UP000249324"/>
    </source>
</evidence>
<keyword evidence="2 4" id="KW-0238">DNA-binding</keyword>
<protein>
    <submittedName>
        <fullName evidence="6">TetR/AcrR family transcriptional regulator</fullName>
    </submittedName>
</protein>
<name>A0ABD6F9H5_9PSEU</name>
<evidence type="ECO:0000313" key="6">
    <source>
        <dbReference type="EMBL" id="MFO7190655.1"/>
    </source>
</evidence>
<feature type="DNA-binding region" description="H-T-H motif" evidence="4">
    <location>
        <begin position="32"/>
        <end position="51"/>
    </location>
</feature>
<dbReference type="InterPro" id="IPR009057">
    <property type="entry name" value="Homeodomain-like_sf"/>
</dbReference>
<dbReference type="PRINTS" id="PR00455">
    <property type="entry name" value="HTHTETR"/>
</dbReference>
<evidence type="ECO:0000259" key="5">
    <source>
        <dbReference type="PROSITE" id="PS50977"/>
    </source>
</evidence>
<gene>
    <name evidence="6" type="ORF">DIU77_000205</name>
</gene>
<accession>A0ABD6F9H5</accession>
<comment type="caution">
    <text evidence="6">The sequence shown here is derived from an EMBL/GenBank/DDBJ whole genome shotgun (WGS) entry which is preliminary data.</text>
</comment>
<dbReference type="Pfam" id="PF00440">
    <property type="entry name" value="TetR_N"/>
    <property type="match status" value="1"/>
</dbReference>
<keyword evidence="1" id="KW-0805">Transcription regulation</keyword>
<dbReference type="EMBL" id="QGUI02000001">
    <property type="protein sequence ID" value="MFO7190655.1"/>
    <property type="molecule type" value="Genomic_DNA"/>
</dbReference>
<dbReference type="PROSITE" id="PS50977">
    <property type="entry name" value="HTH_TETR_2"/>
    <property type="match status" value="1"/>
</dbReference>
<keyword evidence="3" id="KW-0804">Transcription</keyword>
<reference evidence="6 7" key="1">
    <citation type="journal article" date="2021" name="BMC Genomics">
        <title>Genome-resolved metagenome and metatranscriptome analyses of thermophilic composting reveal key bacterial players and their metabolic interactions.</title>
        <authorList>
            <person name="Braga L.P.P."/>
            <person name="Pereira R.V."/>
            <person name="Martins L.F."/>
            <person name="Moura L.M.S."/>
            <person name="Sanchez F.B."/>
            <person name="Patane J.S.L."/>
            <person name="da Silva A.M."/>
            <person name="Setubal J.C."/>
        </authorList>
    </citation>
    <scope>NUCLEOTIDE SEQUENCE [LARGE SCALE GENOMIC DNA]</scope>
    <source>
        <strain evidence="6">ZC4RG45</strain>
    </source>
</reference>
<evidence type="ECO:0000256" key="2">
    <source>
        <dbReference type="ARBA" id="ARBA00023125"/>
    </source>
</evidence>
<dbReference type="Gene3D" id="1.10.10.60">
    <property type="entry name" value="Homeodomain-like"/>
    <property type="match status" value="1"/>
</dbReference>
<proteinExistence type="predicted"/>
<feature type="domain" description="HTH tetR-type" evidence="5">
    <location>
        <begin position="9"/>
        <end position="69"/>
    </location>
</feature>
<dbReference type="AlphaFoldDB" id="A0ABD6F9H5"/>
<dbReference type="Proteomes" id="UP000249324">
    <property type="component" value="Unassembled WGS sequence"/>
</dbReference>
<dbReference type="InterPro" id="IPR036271">
    <property type="entry name" value="Tet_transcr_reg_TetR-rel_C_sf"/>
</dbReference>
<dbReference type="SUPFAM" id="SSF46689">
    <property type="entry name" value="Homeodomain-like"/>
    <property type="match status" value="1"/>
</dbReference>
<sequence length="226" mass="24837">MSAGGAKRRGRASDILAAFTRKVAQRGYDAANFSEIGAELGISKGTIVHHYGTKDRLLATLHEKYMQARLAEARLICRRLGTPQRQLAGLLFASIMYQVHERDATVAFQREVARIAGTAGKPLRDEYLELVRDVLRRGVREGVFRPGHVDVRSLLIFGSSHWAWTWFRPDGQLTAEQIGATFVDLVLGSLLVDRSGLPELADPGGDVVRTVQRCFDDVAAALAPAN</sequence>
<dbReference type="Pfam" id="PF17932">
    <property type="entry name" value="TetR_C_24"/>
    <property type="match status" value="1"/>
</dbReference>
<dbReference type="InterPro" id="IPR041490">
    <property type="entry name" value="KstR2_TetR_C"/>
</dbReference>
<dbReference type="PANTHER" id="PTHR30055:SF240">
    <property type="entry name" value="HTH-TYPE TRANSCRIPTIONAL REGULATOR ACRR"/>
    <property type="match status" value="1"/>
</dbReference>
<evidence type="ECO:0000256" key="1">
    <source>
        <dbReference type="ARBA" id="ARBA00023015"/>
    </source>
</evidence>
<dbReference type="GO" id="GO:0003677">
    <property type="term" value="F:DNA binding"/>
    <property type="evidence" value="ECO:0007669"/>
    <property type="project" value="UniProtKB-UniRule"/>
</dbReference>
<dbReference type="GO" id="GO:0006355">
    <property type="term" value="P:regulation of DNA-templated transcription"/>
    <property type="evidence" value="ECO:0007669"/>
    <property type="project" value="UniProtKB-ARBA"/>
</dbReference>
<organism evidence="6 7">
    <name type="scientific">Thermocrispum agreste</name>
    <dbReference type="NCBI Taxonomy" id="37925"/>
    <lineage>
        <taxon>Bacteria</taxon>
        <taxon>Bacillati</taxon>
        <taxon>Actinomycetota</taxon>
        <taxon>Actinomycetes</taxon>
        <taxon>Pseudonocardiales</taxon>
        <taxon>Pseudonocardiaceae</taxon>
        <taxon>Thermocrispum</taxon>
    </lineage>
</organism>
<dbReference type="SUPFAM" id="SSF48498">
    <property type="entry name" value="Tetracyclin repressor-like, C-terminal domain"/>
    <property type="match status" value="1"/>
</dbReference>